<dbReference type="Gene3D" id="2.160.20.120">
    <property type="match status" value="2"/>
</dbReference>
<reference evidence="3 4" key="1">
    <citation type="submission" date="2019-05" db="EMBL/GenBank/DDBJ databases">
        <authorList>
            <person name="Zhang J.-Y."/>
            <person name="Feg X."/>
            <person name="Du Z.-J."/>
        </authorList>
    </citation>
    <scope>NUCLEOTIDE SEQUENCE [LARGE SCALE GENOMIC DNA]</scope>
    <source>
        <strain evidence="3 4">RZ26</strain>
    </source>
</reference>
<sequence>MKKVVLTIGFLLILVILCACSDTDDFRGSGNIISQSREVASFTKIENSTSIDVVVSENTSQEVQVSADDNIISEVKTVVEGGVLKVVLADGNYIDITVNVVIGVPNVEGIENTGSGNITVSGFEDLPAFTIDNEGSGNITMNGSGNTLSIKNSGSGNYKGFGFTVADCSIANLGSGDCEINCTDALSGSNTGSGSIFYRGSPAIDISNTGSGQVVDSN</sequence>
<keyword evidence="4" id="KW-1185">Reference proteome</keyword>
<feature type="chain" id="PRO_5024434072" evidence="1">
    <location>
        <begin position="22"/>
        <end position="218"/>
    </location>
</feature>
<dbReference type="EMBL" id="VATY01000001">
    <property type="protein sequence ID" value="TMM58310.1"/>
    <property type="molecule type" value="Genomic_DNA"/>
</dbReference>
<organism evidence="3 4">
    <name type="scientific">Maribacter algarum</name>
    <name type="common">ex Zhang et al. 2020</name>
    <dbReference type="NCBI Taxonomy" id="2578118"/>
    <lineage>
        <taxon>Bacteria</taxon>
        <taxon>Pseudomonadati</taxon>
        <taxon>Bacteroidota</taxon>
        <taxon>Flavobacteriia</taxon>
        <taxon>Flavobacteriales</taxon>
        <taxon>Flavobacteriaceae</taxon>
        <taxon>Maribacter</taxon>
    </lineage>
</organism>
<evidence type="ECO:0000259" key="2">
    <source>
        <dbReference type="Pfam" id="PF10988"/>
    </source>
</evidence>
<dbReference type="Pfam" id="PF10988">
    <property type="entry name" value="DUF2807"/>
    <property type="match status" value="1"/>
</dbReference>
<dbReference type="InterPro" id="IPR021255">
    <property type="entry name" value="DUF2807"/>
</dbReference>
<comment type="caution">
    <text evidence="3">The sequence shown here is derived from an EMBL/GenBank/DDBJ whole genome shotgun (WGS) entry which is preliminary data.</text>
</comment>
<protein>
    <submittedName>
        <fullName evidence="3">DUF2807 domain-containing protein</fullName>
    </submittedName>
</protein>
<dbReference type="PROSITE" id="PS51257">
    <property type="entry name" value="PROKAR_LIPOPROTEIN"/>
    <property type="match status" value="1"/>
</dbReference>
<evidence type="ECO:0000313" key="3">
    <source>
        <dbReference type="EMBL" id="TMM58310.1"/>
    </source>
</evidence>
<proteinExistence type="predicted"/>
<evidence type="ECO:0000313" key="4">
    <source>
        <dbReference type="Proteomes" id="UP000310314"/>
    </source>
</evidence>
<name>A0A5S3PTP9_9FLAO</name>
<keyword evidence="1" id="KW-0732">Signal</keyword>
<dbReference type="OrthoDB" id="1151578at2"/>
<gene>
    <name evidence="3" type="ORF">FEE95_02455</name>
</gene>
<feature type="signal peptide" evidence="1">
    <location>
        <begin position="1"/>
        <end position="21"/>
    </location>
</feature>
<dbReference type="RefSeq" id="WP_138656243.1">
    <property type="nucleotide sequence ID" value="NZ_VATY01000001.1"/>
</dbReference>
<accession>A0A5S3PTP9</accession>
<feature type="domain" description="Putative auto-transporter adhesin head GIN" evidence="2">
    <location>
        <begin position="42"/>
        <end position="202"/>
    </location>
</feature>
<dbReference type="AlphaFoldDB" id="A0A5S3PTP9"/>
<evidence type="ECO:0000256" key="1">
    <source>
        <dbReference type="SAM" id="SignalP"/>
    </source>
</evidence>
<dbReference type="Proteomes" id="UP000310314">
    <property type="component" value="Unassembled WGS sequence"/>
</dbReference>